<proteinExistence type="predicted"/>
<dbReference type="EMBL" id="OIVN01001845">
    <property type="protein sequence ID" value="SPC98199.1"/>
    <property type="molecule type" value="Genomic_DNA"/>
</dbReference>
<dbReference type="PANTHER" id="PTHR47723">
    <property type="entry name" value="OS05G0353850 PROTEIN"/>
    <property type="match status" value="1"/>
</dbReference>
<dbReference type="GO" id="GO:0004523">
    <property type="term" value="F:RNA-DNA hybrid ribonuclease activity"/>
    <property type="evidence" value="ECO:0007669"/>
    <property type="project" value="InterPro"/>
</dbReference>
<dbReference type="InterPro" id="IPR012337">
    <property type="entry name" value="RNaseH-like_sf"/>
</dbReference>
<dbReference type="PROSITE" id="PS50879">
    <property type="entry name" value="RNASE_H_1"/>
    <property type="match status" value="1"/>
</dbReference>
<dbReference type="GO" id="GO:0003676">
    <property type="term" value="F:nucleic acid binding"/>
    <property type="evidence" value="ECO:0007669"/>
    <property type="project" value="InterPro"/>
</dbReference>
<dbReference type="PANTHER" id="PTHR47723:SF13">
    <property type="entry name" value="PUTATIVE-RELATED"/>
    <property type="match status" value="1"/>
</dbReference>
<protein>
    <recommendedName>
        <fullName evidence="1">RNase H type-1 domain-containing protein</fullName>
    </recommendedName>
</protein>
<organism evidence="2">
    <name type="scientific">Fagus sylvatica</name>
    <name type="common">Beechnut</name>
    <dbReference type="NCBI Taxonomy" id="28930"/>
    <lineage>
        <taxon>Eukaryota</taxon>
        <taxon>Viridiplantae</taxon>
        <taxon>Streptophyta</taxon>
        <taxon>Embryophyta</taxon>
        <taxon>Tracheophyta</taxon>
        <taxon>Spermatophyta</taxon>
        <taxon>Magnoliopsida</taxon>
        <taxon>eudicotyledons</taxon>
        <taxon>Gunneridae</taxon>
        <taxon>Pentapetalae</taxon>
        <taxon>rosids</taxon>
        <taxon>fabids</taxon>
        <taxon>Fagales</taxon>
        <taxon>Fagaceae</taxon>
        <taxon>Fagus</taxon>
    </lineage>
</organism>
<accession>A0A2N9GFL7</accession>
<feature type="domain" description="RNase H type-1" evidence="1">
    <location>
        <begin position="46"/>
        <end position="140"/>
    </location>
</feature>
<dbReference type="InterPro" id="IPR002156">
    <property type="entry name" value="RNaseH_domain"/>
</dbReference>
<dbReference type="InterPro" id="IPR044730">
    <property type="entry name" value="RNase_H-like_dom_plant"/>
</dbReference>
<reference evidence="2" key="1">
    <citation type="submission" date="2018-02" db="EMBL/GenBank/DDBJ databases">
        <authorList>
            <person name="Cohen D.B."/>
            <person name="Kent A.D."/>
        </authorList>
    </citation>
    <scope>NUCLEOTIDE SEQUENCE</scope>
</reference>
<dbReference type="InterPro" id="IPR036397">
    <property type="entry name" value="RNaseH_sf"/>
</dbReference>
<dbReference type="AlphaFoldDB" id="A0A2N9GFL7"/>
<dbReference type="InterPro" id="IPR053151">
    <property type="entry name" value="RNase_H-like"/>
</dbReference>
<evidence type="ECO:0000259" key="1">
    <source>
        <dbReference type="PROSITE" id="PS50879"/>
    </source>
</evidence>
<dbReference type="SUPFAM" id="SSF53098">
    <property type="entry name" value="Ribonuclease H-like"/>
    <property type="match status" value="1"/>
</dbReference>
<dbReference type="Pfam" id="PF13456">
    <property type="entry name" value="RVT_3"/>
    <property type="match status" value="1"/>
</dbReference>
<dbReference type="Gene3D" id="3.30.420.10">
    <property type="entry name" value="Ribonuclease H-like superfamily/Ribonuclease H"/>
    <property type="match status" value="1"/>
</dbReference>
<gene>
    <name evidence="2" type="ORF">FSB_LOCUS26081</name>
</gene>
<evidence type="ECO:0000313" key="2">
    <source>
        <dbReference type="EMBL" id="SPC98199.1"/>
    </source>
</evidence>
<name>A0A2N9GFL7_FAGSY</name>
<dbReference type="CDD" id="cd06222">
    <property type="entry name" value="RNase_H_like"/>
    <property type="match status" value="1"/>
</dbReference>
<sequence>MEGAPFNGMFVSNKAKALTVEIFYHRPCPSTTSRKEPLLIGWSPPPTGFVKLNSDGSALGNPGSAGAGGVLQDCSGKWISGFAPHIGFTTSFVAELWGLRDGLMLARQLDVSKIVIEIDAKSIVDLFNCEGDHGFQFHPL</sequence>